<keyword evidence="9" id="KW-1185">Reference proteome</keyword>
<gene>
    <name evidence="8" type="ORF">D3272_06330</name>
</gene>
<evidence type="ECO:0000256" key="3">
    <source>
        <dbReference type="ARBA" id="ARBA00023186"/>
    </source>
</evidence>
<comment type="similarity">
    <text evidence="4">Belongs to the SIMIBI class G3E GTPase family. ZNG1 subfamily.</text>
</comment>
<dbReference type="InterPro" id="IPR027417">
    <property type="entry name" value="P-loop_NTPase"/>
</dbReference>
<dbReference type="EMBL" id="QYBC01000004">
    <property type="protein sequence ID" value="RYB06364.1"/>
    <property type="molecule type" value="Genomic_DNA"/>
</dbReference>
<dbReference type="PANTHER" id="PTHR13748">
    <property type="entry name" value="COBW-RELATED"/>
    <property type="match status" value="1"/>
</dbReference>
<evidence type="ECO:0000313" key="9">
    <source>
        <dbReference type="Proteomes" id="UP000289411"/>
    </source>
</evidence>
<dbReference type="InterPro" id="IPR051316">
    <property type="entry name" value="Zinc-reg_GTPase_activator"/>
</dbReference>
<organism evidence="8 9">
    <name type="scientific">Lichenibacterium ramalinae</name>
    <dbReference type="NCBI Taxonomy" id="2316527"/>
    <lineage>
        <taxon>Bacteria</taxon>
        <taxon>Pseudomonadati</taxon>
        <taxon>Pseudomonadota</taxon>
        <taxon>Alphaproteobacteria</taxon>
        <taxon>Hyphomicrobiales</taxon>
        <taxon>Lichenihabitantaceae</taxon>
        <taxon>Lichenibacterium</taxon>
    </lineage>
</organism>
<dbReference type="InterPro" id="IPR011629">
    <property type="entry name" value="CobW-like_C"/>
</dbReference>
<evidence type="ECO:0000256" key="5">
    <source>
        <dbReference type="ARBA" id="ARBA00045658"/>
    </source>
</evidence>
<dbReference type="Proteomes" id="UP000289411">
    <property type="component" value="Unassembled WGS sequence"/>
</dbReference>
<comment type="catalytic activity">
    <reaction evidence="6">
        <text>GTP + H2O = GDP + phosphate + H(+)</text>
        <dbReference type="Rhea" id="RHEA:19669"/>
        <dbReference type="ChEBI" id="CHEBI:15377"/>
        <dbReference type="ChEBI" id="CHEBI:15378"/>
        <dbReference type="ChEBI" id="CHEBI:37565"/>
        <dbReference type="ChEBI" id="CHEBI:43474"/>
        <dbReference type="ChEBI" id="CHEBI:58189"/>
    </reaction>
    <physiologicalReaction direction="left-to-right" evidence="6">
        <dbReference type="Rhea" id="RHEA:19670"/>
    </physiologicalReaction>
</comment>
<reference evidence="8 9" key="2">
    <citation type="submission" date="2019-02" db="EMBL/GenBank/DDBJ databases">
        <title>'Lichenibacterium ramalinii' gen. nov. sp. nov., 'Lichenibacterium minor' gen. nov. sp. nov.</title>
        <authorList>
            <person name="Pankratov T."/>
        </authorList>
    </citation>
    <scope>NUCLEOTIDE SEQUENCE [LARGE SCALE GENOMIC DNA]</scope>
    <source>
        <strain evidence="8 9">RmlP001</strain>
    </source>
</reference>
<accession>A0A4Q2RHW9</accession>
<evidence type="ECO:0000259" key="7">
    <source>
        <dbReference type="SMART" id="SM00833"/>
    </source>
</evidence>
<keyword evidence="3" id="KW-0143">Chaperone</keyword>
<keyword evidence="1" id="KW-0547">Nucleotide-binding</keyword>
<reference evidence="8 9" key="1">
    <citation type="submission" date="2018-09" db="EMBL/GenBank/DDBJ databases">
        <authorList>
            <person name="Grouzdev D.S."/>
            <person name="Krutkina M.S."/>
        </authorList>
    </citation>
    <scope>NUCLEOTIDE SEQUENCE [LARGE SCALE GENOMIC DNA]</scope>
    <source>
        <strain evidence="8 9">RmlP001</strain>
    </source>
</reference>
<name>A0A4Q2RHW9_9HYPH</name>
<proteinExistence type="inferred from homology"/>
<dbReference type="AlphaFoldDB" id="A0A4Q2RHW9"/>
<evidence type="ECO:0000256" key="6">
    <source>
        <dbReference type="ARBA" id="ARBA00049117"/>
    </source>
</evidence>
<evidence type="ECO:0000256" key="2">
    <source>
        <dbReference type="ARBA" id="ARBA00022801"/>
    </source>
</evidence>
<dbReference type="Pfam" id="PF02492">
    <property type="entry name" value="cobW"/>
    <property type="match status" value="1"/>
</dbReference>
<dbReference type="Gene3D" id="3.40.50.300">
    <property type="entry name" value="P-loop containing nucleotide triphosphate hydrolases"/>
    <property type="match status" value="1"/>
</dbReference>
<dbReference type="OrthoDB" id="9808822at2"/>
<sequence length="340" mass="34614">MSPDRPAAVPVGILTGFLGAGKTTLLNRMLAAPGFGRTAVIVNEFGEVGLDHLLVEAVTGDMLVLTTGCICCAARGDLLAAVDGLMARRATLGFDHIVVETTGLADPGPVLNALLLGPGLAGNSSIDGVLTLVSAPDGAAALAGHAEAGHQVALADRILLSKCDLAGPSPELLSRLAALNPTAPVAEARAVAMTRDLFAADARHTARPAPDHRHHHHAADARIRAVVLRAGVLEAGRLGAFIADLQGRHGAALLRLKGVAALHHAPERPTVVQAVGHLLHPGRHLDGWPGGEPRTELVAILDGVDAAAVTALWDGYCGGPAIDRPDAAALMPDGGPGLFG</sequence>
<dbReference type="GO" id="GO:0016787">
    <property type="term" value="F:hydrolase activity"/>
    <property type="evidence" value="ECO:0007669"/>
    <property type="project" value="UniProtKB-KW"/>
</dbReference>
<comment type="function">
    <text evidence="5">Zinc chaperone that directly transfers zinc cofactor to target proteins, thereby activating them. Zinc is transferred from the CXCC motif in the GTPase domain to the zinc binding site in target proteins in a process requiring GTP hydrolysis.</text>
</comment>
<dbReference type="GO" id="GO:0005737">
    <property type="term" value="C:cytoplasm"/>
    <property type="evidence" value="ECO:0007669"/>
    <property type="project" value="TreeGrafter"/>
</dbReference>
<feature type="domain" description="CobW C-terminal" evidence="7">
    <location>
        <begin position="223"/>
        <end position="317"/>
    </location>
</feature>
<evidence type="ECO:0000256" key="4">
    <source>
        <dbReference type="ARBA" id="ARBA00034320"/>
    </source>
</evidence>
<comment type="caution">
    <text evidence="8">The sequence shown here is derived from an EMBL/GenBank/DDBJ whole genome shotgun (WGS) entry which is preliminary data.</text>
</comment>
<dbReference type="InterPro" id="IPR036627">
    <property type="entry name" value="CobW-likC_sf"/>
</dbReference>
<keyword evidence="2" id="KW-0378">Hydrolase</keyword>
<dbReference type="SUPFAM" id="SSF90002">
    <property type="entry name" value="Hypothetical protein YjiA, C-terminal domain"/>
    <property type="match status" value="1"/>
</dbReference>
<dbReference type="Gene3D" id="3.30.1220.10">
    <property type="entry name" value="CobW-like, C-terminal domain"/>
    <property type="match status" value="1"/>
</dbReference>
<evidence type="ECO:0000256" key="1">
    <source>
        <dbReference type="ARBA" id="ARBA00022741"/>
    </source>
</evidence>
<dbReference type="GO" id="GO:0000166">
    <property type="term" value="F:nucleotide binding"/>
    <property type="evidence" value="ECO:0007669"/>
    <property type="project" value="UniProtKB-KW"/>
</dbReference>
<evidence type="ECO:0000313" key="8">
    <source>
        <dbReference type="EMBL" id="RYB06364.1"/>
    </source>
</evidence>
<dbReference type="CDD" id="cd03112">
    <property type="entry name" value="CobW-like"/>
    <property type="match status" value="1"/>
</dbReference>
<dbReference type="PANTHER" id="PTHR13748:SF62">
    <property type="entry name" value="COBW DOMAIN-CONTAINING PROTEIN"/>
    <property type="match status" value="1"/>
</dbReference>
<dbReference type="SUPFAM" id="SSF52540">
    <property type="entry name" value="P-loop containing nucleoside triphosphate hydrolases"/>
    <property type="match status" value="1"/>
</dbReference>
<dbReference type="Pfam" id="PF07683">
    <property type="entry name" value="CobW_C"/>
    <property type="match status" value="1"/>
</dbReference>
<dbReference type="InterPro" id="IPR003495">
    <property type="entry name" value="CobW/HypB/UreG_nucleotide-bd"/>
</dbReference>
<protein>
    <submittedName>
        <fullName evidence="8">GTP-binding protein</fullName>
    </submittedName>
</protein>
<dbReference type="SMART" id="SM00833">
    <property type="entry name" value="CobW_C"/>
    <property type="match status" value="1"/>
</dbReference>